<reference evidence="2" key="1">
    <citation type="submission" date="2021-01" db="EMBL/GenBank/DDBJ databases">
        <title>Whole genome shotgun sequence of Actinoplanes capillaceus NBRC 16408.</title>
        <authorList>
            <person name="Komaki H."/>
            <person name="Tamura T."/>
        </authorList>
    </citation>
    <scope>NUCLEOTIDE SEQUENCE [LARGE SCALE GENOMIC DNA]</scope>
    <source>
        <strain evidence="2">NBRC 16408</strain>
    </source>
</reference>
<feature type="compositionally biased region" description="Basic and acidic residues" evidence="1">
    <location>
        <begin position="25"/>
        <end position="34"/>
    </location>
</feature>
<organism evidence="2">
    <name type="scientific">Actinoplanes campanulatus</name>
    <dbReference type="NCBI Taxonomy" id="113559"/>
    <lineage>
        <taxon>Bacteria</taxon>
        <taxon>Bacillati</taxon>
        <taxon>Actinomycetota</taxon>
        <taxon>Actinomycetes</taxon>
        <taxon>Micromonosporales</taxon>
        <taxon>Micromonosporaceae</taxon>
        <taxon>Actinoplanes</taxon>
    </lineage>
</organism>
<name>A0ABQ3WVK9_9ACTN</name>
<gene>
    <name evidence="2" type="ORF">Aca07nite_74680</name>
</gene>
<proteinExistence type="predicted"/>
<evidence type="ECO:0000313" key="2">
    <source>
        <dbReference type="EMBL" id="GID50193.1"/>
    </source>
</evidence>
<feature type="region of interest" description="Disordered" evidence="1">
    <location>
        <begin position="1"/>
        <end position="48"/>
    </location>
</feature>
<sequence>MGGRRGATFASFRTNRVLTSPDGPRSFDDTDARPPDNPLANRPASKYQHRDVPLSRYVFKRSARLIHIKDTHARAQMPLAIL</sequence>
<accession>A0ABQ3WVK9</accession>
<comment type="caution">
    <text evidence="2">The sequence shown here is derived from an EMBL/GenBank/DDBJ whole genome shotgun (WGS) entry which is preliminary data.</text>
</comment>
<dbReference type="EMBL" id="BOMF01000142">
    <property type="protein sequence ID" value="GID50193.1"/>
    <property type="molecule type" value="Genomic_DNA"/>
</dbReference>
<protein>
    <submittedName>
        <fullName evidence="2">Uncharacterized protein</fullName>
    </submittedName>
</protein>
<evidence type="ECO:0000256" key="1">
    <source>
        <dbReference type="SAM" id="MobiDB-lite"/>
    </source>
</evidence>